<dbReference type="GO" id="GO:0000155">
    <property type="term" value="F:phosphorelay sensor kinase activity"/>
    <property type="evidence" value="ECO:0007669"/>
    <property type="project" value="TreeGrafter"/>
</dbReference>
<keyword evidence="1" id="KW-0597">Phosphoprotein</keyword>
<sequence>VITANNGKEGLKVLSELKDCPDLIISDIMMPEMNGYDFFDAVSNNPTYCHVPFIFLSALDSPEDIRLGKMLGADDYLTKPINEDDLLATIAGKIKRSKNTDLINKKINEIYASYVSEKKIIYKEQKDLIVLMEVVWDDVIGPKLENYFPKDIESDFPLDKIGSQLYDVISSIYGQDYITRAEGLLINVQNFNIMSYVFFDSYLDKSFRGGSKDYMLSLIAPKITYFQSLIIKQVFLELSSIYKKQEIWDIEEFWNKFSDIFTKPSLILANSE</sequence>
<accession>X1ASA5</accession>
<dbReference type="PANTHER" id="PTHR43547">
    <property type="entry name" value="TWO-COMPONENT HISTIDINE KINASE"/>
    <property type="match status" value="1"/>
</dbReference>
<dbReference type="InterPro" id="IPR011006">
    <property type="entry name" value="CheY-like_superfamily"/>
</dbReference>
<evidence type="ECO:0000256" key="1">
    <source>
        <dbReference type="ARBA" id="ARBA00022553"/>
    </source>
</evidence>
<reference evidence="3" key="1">
    <citation type="journal article" date="2014" name="Front. Microbiol.">
        <title>High frequency of phylogenetically diverse reductive dehalogenase-homologous genes in deep subseafloor sedimentary metagenomes.</title>
        <authorList>
            <person name="Kawai M."/>
            <person name="Futagami T."/>
            <person name="Toyoda A."/>
            <person name="Takaki Y."/>
            <person name="Nishi S."/>
            <person name="Hori S."/>
            <person name="Arai W."/>
            <person name="Tsubouchi T."/>
            <person name="Morono Y."/>
            <person name="Uchiyama I."/>
            <person name="Ito T."/>
            <person name="Fujiyama A."/>
            <person name="Inagaki F."/>
            <person name="Takami H."/>
        </authorList>
    </citation>
    <scope>NUCLEOTIDE SEQUENCE</scope>
    <source>
        <strain evidence="3">Expedition CK06-06</strain>
    </source>
</reference>
<dbReference type="InterPro" id="IPR001789">
    <property type="entry name" value="Sig_transdc_resp-reg_receiver"/>
</dbReference>
<gene>
    <name evidence="3" type="ORF">S01H4_34205</name>
</gene>
<feature type="domain" description="Response regulatory" evidence="2">
    <location>
        <begin position="1"/>
        <end position="94"/>
    </location>
</feature>
<dbReference type="PANTHER" id="PTHR43547:SF2">
    <property type="entry name" value="HYBRID SIGNAL TRANSDUCTION HISTIDINE KINASE C"/>
    <property type="match status" value="1"/>
</dbReference>
<evidence type="ECO:0000313" key="3">
    <source>
        <dbReference type="EMBL" id="GAG85734.1"/>
    </source>
</evidence>
<protein>
    <recommendedName>
        <fullName evidence="2">Response regulatory domain-containing protein</fullName>
    </recommendedName>
</protein>
<dbReference type="EMBL" id="BART01018086">
    <property type="protein sequence ID" value="GAG85734.1"/>
    <property type="molecule type" value="Genomic_DNA"/>
</dbReference>
<dbReference type="SMART" id="SM00448">
    <property type="entry name" value="REC"/>
    <property type="match status" value="1"/>
</dbReference>
<proteinExistence type="predicted"/>
<name>X1ASA5_9ZZZZ</name>
<organism evidence="3">
    <name type="scientific">marine sediment metagenome</name>
    <dbReference type="NCBI Taxonomy" id="412755"/>
    <lineage>
        <taxon>unclassified sequences</taxon>
        <taxon>metagenomes</taxon>
        <taxon>ecological metagenomes</taxon>
    </lineage>
</organism>
<dbReference type="Pfam" id="PF00072">
    <property type="entry name" value="Response_reg"/>
    <property type="match status" value="1"/>
</dbReference>
<dbReference type="Gene3D" id="3.40.50.2300">
    <property type="match status" value="1"/>
</dbReference>
<dbReference type="SUPFAM" id="SSF52172">
    <property type="entry name" value="CheY-like"/>
    <property type="match status" value="1"/>
</dbReference>
<comment type="caution">
    <text evidence="3">The sequence shown here is derived from an EMBL/GenBank/DDBJ whole genome shotgun (WGS) entry which is preliminary data.</text>
</comment>
<dbReference type="AlphaFoldDB" id="X1ASA5"/>
<feature type="non-terminal residue" evidence="3">
    <location>
        <position position="1"/>
    </location>
</feature>
<dbReference type="PROSITE" id="PS50110">
    <property type="entry name" value="RESPONSE_REGULATORY"/>
    <property type="match status" value="1"/>
</dbReference>
<evidence type="ECO:0000259" key="2">
    <source>
        <dbReference type="PROSITE" id="PS50110"/>
    </source>
</evidence>